<organism evidence="14 15">
    <name type="scientific">Cherax quadricarinatus</name>
    <name type="common">Australian red claw crayfish</name>
    <dbReference type="NCBI Taxonomy" id="27406"/>
    <lineage>
        <taxon>Eukaryota</taxon>
        <taxon>Metazoa</taxon>
        <taxon>Ecdysozoa</taxon>
        <taxon>Arthropoda</taxon>
        <taxon>Crustacea</taxon>
        <taxon>Multicrustacea</taxon>
        <taxon>Malacostraca</taxon>
        <taxon>Eumalacostraca</taxon>
        <taxon>Eucarida</taxon>
        <taxon>Decapoda</taxon>
        <taxon>Pleocyemata</taxon>
        <taxon>Astacidea</taxon>
        <taxon>Parastacoidea</taxon>
        <taxon>Parastacidae</taxon>
        <taxon>Cherax</taxon>
    </lineage>
</organism>
<feature type="domain" description="Peptidase M14" evidence="13">
    <location>
        <begin position="1226"/>
        <end position="1520"/>
    </location>
</feature>
<keyword evidence="5" id="KW-0479">Metal-binding</keyword>
<keyword evidence="11" id="KW-0812">Transmembrane</keyword>
<protein>
    <recommendedName>
        <fullName evidence="13">Peptidase M14 domain-containing protein</fullName>
    </recommendedName>
</protein>
<dbReference type="InterPro" id="IPR057246">
    <property type="entry name" value="CARBOXYPEPT_ZN_1"/>
</dbReference>
<evidence type="ECO:0000256" key="1">
    <source>
        <dbReference type="ARBA" id="ARBA00001947"/>
    </source>
</evidence>
<evidence type="ECO:0000256" key="11">
    <source>
        <dbReference type="SAM" id="Phobius"/>
    </source>
</evidence>
<dbReference type="GO" id="GO:0004181">
    <property type="term" value="F:metallocarboxypeptidase activity"/>
    <property type="evidence" value="ECO:0007669"/>
    <property type="project" value="InterPro"/>
</dbReference>
<dbReference type="Pfam" id="PF00246">
    <property type="entry name" value="Peptidase_M14"/>
    <property type="match status" value="4"/>
</dbReference>
<dbReference type="PROSITE" id="PS00133">
    <property type="entry name" value="CARBOXYPEPT_ZN_2"/>
    <property type="match status" value="2"/>
</dbReference>
<keyword evidence="8" id="KW-0325">Glycoprotein</keyword>
<feature type="region of interest" description="Disordered" evidence="10">
    <location>
        <begin position="1681"/>
        <end position="1714"/>
    </location>
</feature>
<feature type="domain" description="Peptidase M14" evidence="13">
    <location>
        <begin position="47"/>
        <end position="345"/>
    </location>
</feature>
<comment type="cofactor">
    <cofactor evidence="1">
        <name>Zn(2+)</name>
        <dbReference type="ChEBI" id="CHEBI:29105"/>
    </cofactor>
</comment>
<accession>A0AAW0YE68</accession>
<evidence type="ECO:0000256" key="12">
    <source>
        <dbReference type="SAM" id="SignalP"/>
    </source>
</evidence>
<feature type="non-terminal residue" evidence="14">
    <location>
        <position position="1"/>
    </location>
</feature>
<evidence type="ECO:0000256" key="7">
    <source>
        <dbReference type="ARBA" id="ARBA00022833"/>
    </source>
</evidence>
<dbReference type="PROSITE" id="PS52035">
    <property type="entry name" value="PEPTIDASE_M14"/>
    <property type="match status" value="4"/>
</dbReference>
<keyword evidence="12" id="KW-0732">Signal</keyword>
<dbReference type="PANTHER" id="PTHR11532">
    <property type="entry name" value="PROTEASE M14 CARBOXYPEPTIDASE"/>
    <property type="match status" value="1"/>
</dbReference>
<dbReference type="Pfam" id="PF13620">
    <property type="entry name" value="CarboxypepD_reg"/>
    <property type="match status" value="3"/>
</dbReference>
<keyword evidence="4" id="KW-0645">Protease</keyword>
<dbReference type="InterPro" id="IPR008969">
    <property type="entry name" value="CarboxyPept-like_regulatory"/>
</dbReference>
<feature type="chain" id="PRO_5043687864" description="Peptidase M14 domain-containing protein" evidence="12">
    <location>
        <begin position="23"/>
        <end position="1714"/>
    </location>
</feature>
<dbReference type="PRINTS" id="PR00765">
    <property type="entry name" value="CRBOXYPTASEA"/>
</dbReference>
<proteinExistence type="inferred from homology"/>
<keyword evidence="15" id="KW-1185">Reference proteome</keyword>
<evidence type="ECO:0000256" key="8">
    <source>
        <dbReference type="ARBA" id="ARBA00023180"/>
    </source>
</evidence>
<feature type="signal peptide" evidence="12">
    <location>
        <begin position="1"/>
        <end position="22"/>
    </location>
</feature>
<dbReference type="Gene3D" id="2.60.40.1120">
    <property type="entry name" value="Carboxypeptidase-like, regulatory domain"/>
    <property type="match status" value="4"/>
</dbReference>
<dbReference type="SUPFAM" id="SSF49464">
    <property type="entry name" value="Carboxypeptidase regulatory domain-like"/>
    <property type="match status" value="3"/>
</dbReference>
<sequence length="1714" mass="189387">ITIMSCWHTFNIYLCLIVLVACSNVLSSTQDTSTVGGGVVEGINLSKYHAYEEVMALAEGLKSQHPHLVDYYSVGKSVQGRDLLVIKISEDVQHRGITEPMVKYVGNMHGDETVGREVVIALIQYLLQGYLDHNSRITKLLNTTEVHIMPSMNPDGFKIAKEGACDSYGRSGRENANNVDLNRNFPSQWKFPSEQELYTNREPETLAVMSWIVNNPFVLSGNLHGGSVVASYPFDDTSLHKDCCYESKTPDDELFKYMASVYASKHGTMSRGNLCPGDNFSKSGGVTNGAYWYDVEGGMQDFNYVYGSCAEITFELSCCKYPMASSLPLEWANNRESLMAFMELVHMGVKGVVKDADTGEELEGISVSVKELNYNVTTSKHGEYWRLLLPGNYTLVAKGYGYETTTNAVSIVKDTVSRVDLRMKRHAQAVGSTTLNNPATETVAKIAEASTITSTQQPKGPVEEGFTSTPEFWYHHYPELEAFLEKLAQKYPNLAQLYSVGSSVRGRELFVLEISDHPGIHEPGEPEFKYIGNMHGNEAVGRETLLLLMQYLLEGYGTDQRVTNLVNNTRIHIMASMNPDGFEAATEGDFGGSTGRSNANQVDLNRNFPDQFFLSKGVERQPETLAVMRWVKQHPFVLSANLHGGSLVANYPWDDNPFGQNGVYSKCPDDEIFKKLAKAYSFAHPRMPIGKPCNSADIVFRDGITNGAKWYSVSGGMQDWNYLNSNCFEITLEISCQKYPPAEDLRTYWMENKNSLLAFMEQVHTGVKGFIFDKSGNPISNASISVAGIDHDVVSAADGDYWRLLVPGEYLVTAHADGYEASSVKVDVPHLWAVQVNFTLKVDDSPTWSAEEDFGVTENLMNEYLNNSALNAAMADIENKYKDVAEFLANDNAWSMKVHSLRMGAQIESGIDNRVRVLILGGLYGAQPVGRELVIRLARHLGSGWAKKNREVQKLLQDTQIFLVPAVDSKGFDKAEAGMCGYSRPSELQSEVGGSFTTEIIDEYAEATANMLSQIKPHAVLSLESGGIFMRFPHDDPSANPPTTPDETVFQFLTEAYARAHPTMLQSENPCLVLNKQAPSGILHGQALGVYKNSLLEYTYNNLHDILMVAAHVSCCNYPAGRELTTLWRQNKDSLLSFIHAAHQGVAGQVINEDGQPVPSAKVYVDSNVVELKEEATFRKLLPTGAHTLKVISNDLENKTLNFVVEAHKETPASVTMDSLKDSSIMYHSYYGTEDKIRKLSSNYSKISYLYSIGRSAQSRQIMALEIDVTQGTEPQGIEQSNLPSVAVIGGLGKSDRGGKELVLELAKYLLSRYGHDAAVNKILKNTKVHLVPTLNPDSTADISESSKQDKGTECDMKINTKNSNGIELDTHFIVKGMEVEDSSPPEVSAVRKWMTDHKFTLALILRGGAQGVAVPYSALHETFLSPDAQIFHKLGATYSAAAGLPQDMSACGNIKLVNGTTYDGVINPHSGSLLDCFYEHSTTLAFNVYYGCCGSPREEVLGHLWRRHKVGLLRFLTLSSIGAMGYVTDQNNAPLLGAMIKVEGSPHTVLSLDHGTWWRPLVPGAHTLTVKLDGYLEQTKLVQIMGGDTVIFKLKRDDRVMGLPRMVFIILAGSIMLLLMICCLCIATVRSQQQRRKVYGFHQLNHSVDIFNDSSSASEGETTTDLISVGGGAKNKIKKKRMSSRSYHDLVSSSSDEEEFFIKDSVPPKKTQR</sequence>
<dbReference type="Proteomes" id="UP001445076">
    <property type="component" value="Unassembled WGS sequence"/>
</dbReference>
<dbReference type="InterPro" id="IPR000834">
    <property type="entry name" value="Peptidase_M14"/>
</dbReference>
<dbReference type="SUPFAM" id="SSF53187">
    <property type="entry name" value="Zn-dependent exopeptidases"/>
    <property type="match status" value="4"/>
</dbReference>
<dbReference type="PROSITE" id="PS00132">
    <property type="entry name" value="CARBOXYPEPT_ZN_1"/>
    <property type="match status" value="2"/>
</dbReference>
<reference evidence="14 15" key="1">
    <citation type="journal article" date="2024" name="BMC Genomics">
        <title>Genome assembly of redclaw crayfish (Cherax quadricarinatus) provides insights into its immune adaptation and hypoxia tolerance.</title>
        <authorList>
            <person name="Liu Z."/>
            <person name="Zheng J."/>
            <person name="Li H."/>
            <person name="Fang K."/>
            <person name="Wang S."/>
            <person name="He J."/>
            <person name="Zhou D."/>
            <person name="Weng S."/>
            <person name="Chi M."/>
            <person name="Gu Z."/>
            <person name="He J."/>
            <person name="Li F."/>
            <person name="Wang M."/>
        </authorList>
    </citation>
    <scope>NUCLEOTIDE SEQUENCE [LARGE SCALE GENOMIC DNA]</scope>
    <source>
        <strain evidence="14">ZL_2023a</strain>
    </source>
</reference>
<name>A0AAW0YE68_CHEQU</name>
<dbReference type="SMART" id="SM00631">
    <property type="entry name" value="Zn_pept"/>
    <property type="match status" value="3"/>
</dbReference>
<dbReference type="GO" id="GO:0008270">
    <property type="term" value="F:zinc ion binding"/>
    <property type="evidence" value="ECO:0007669"/>
    <property type="project" value="InterPro"/>
</dbReference>
<evidence type="ECO:0000313" key="15">
    <source>
        <dbReference type="Proteomes" id="UP001445076"/>
    </source>
</evidence>
<evidence type="ECO:0000256" key="3">
    <source>
        <dbReference type="ARBA" id="ARBA00022645"/>
    </source>
</evidence>
<dbReference type="GO" id="GO:0005615">
    <property type="term" value="C:extracellular space"/>
    <property type="evidence" value="ECO:0007669"/>
    <property type="project" value="TreeGrafter"/>
</dbReference>
<dbReference type="Gene3D" id="3.40.630.10">
    <property type="entry name" value="Zn peptidases"/>
    <property type="match status" value="4"/>
</dbReference>
<dbReference type="CDD" id="cd11308">
    <property type="entry name" value="Peptidase_M14NE-CP-C_like"/>
    <property type="match status" value="2"/>
</dbReference>
<evidence type="ECO:0000256" key="5">
    <source>
        <dbReference type="ARBA" id="ARBA00022723"/>
    </source>
</evidence>
<feature type="active site" description="Proton donor/acceptor" evidence="9">
    <location>
        <position position="733"/>
    </location>
</feature>
<feature type="domain" description="Peptidase M14" evidence="13">
    <location>
        <begin position="863"/>
        <end position="1142"/>
    </location>
</feature>
<evidence type="ECO:0000256" key="9">
    <source>
        <dbReference type="PROSITE-ProRule" id="PRU01379"/>
    </source>
</evidence>
<comment type="caution">
    <text evidence="14">The sequence shown here is derived from an EMBL/GenBank/DDBJ whole genome shotgun (WGS) entry which is preliminary data.</text>
</comment>
<evidence type="ECO:0000256" key="6">
    <source>
        <dbReference type="ARBA" id="ARBA00022801"/>
    </source>
</evidence>
<keyword evidence="3" id="KW-0121">Carboxypeptidase</keyword>
<dbReference type="EMBL" id="JARKIK010000006">
    <property type="protein sequence ID" value="KAK8751224.1"/>
    <property type="molecule type" value="Genomic_DNA"/>
</dbReference>
<evidence type="ECO:0000313" key="14">
    <source>
        <dbReference type="EMBL" id="KAK8751224.1"/>
    </source>
</evidence>
<gene>
    <name evidence="14" type="ORF">OTU49_013547</name>
</gene>
<dbReference type="CDD" id="cd03858">
    <property type="entry name" value="M14_CP_N-E_like"/>
    <property type="match status" value="1"/>
</dbReference>
<comment type="caution">
    <text evidence="9">Lacks conserved residue(s) required for the propagation of feature annotation.</text>
</comment>
<dbReference type="PANTHER" id="PTHR11532:SF62">
    <property type="entry name" value="CARBOXYPEPTIDASE D"/>
    <property type="match status" value="1"/>
</dbReference>
<evidence type="ECO:0000256" key="4">
    <source>
        <dbReference type="ARBA" id="ARBA00022670"/>
    </source>
</evidence>
<dbReference type="InterPro" id="IPR050753">
    <property type="entry name" value="Peptidase_M14_domain"/>
</dbReference>
<dbReference type="FunFam" id="3.40.630.10:FF:000020">
    <property type="entry name" value="Carboxypeptidase D"/>
    <property type="match status" value="2"/>
</dbReference>
<feature type="domain" description="Peptidase M14" evidence="13">
    <location>
        <begin position="473"/>
        <end position="763"/>
    </location>
</feature>
<evidence type="ECO:0000256" key="2">
    <source>
        <dbReference type="ARBA" id="ARBA00005988"/>
    </source>
</evidence>
<feature type="active site" description="Proton donor/acceptor" evidence="9">
    <location>
        <position position="315"/>
    </location>
</feature>
<dbReference type="FunFam" id="2.60.40.1120:FF:000004">
    <property type="entry name" value="Carboxypeptidase E"/>
    <property type="match status" value="1"/>
</dbReference>
<dbReference type="InterPro" id="IPR057247">
    <property type="entry name" value="CARBOXYPEPT_ZN_2"/>
</dbReference>
<keyword evidence="6" id="KW-0378">Hydrolase</keyword>
<feature type="transmembrane region" description="Helical" evidence="11">
    <location>
        <begin position="1607"/>
        <end position="1630"/>
    </location>
</feature>
<dbReference type="CDD" id="cd03868">
    <property type="entry name" value="M14_CPD_I"/>
    <property type="match status" value="1"/>
</dbReference>
<evidence type="ECO:0000256" key="10">
    <source>
        <dbReference type="SAM" id="MobiDB-lite"/>
    </source>
</evidence>
<dbReference type="GO" id="GO:0016485">
    <property type="term" value="P:protein processing"/>
    <property type="evidence" value="ECO:0007669"/>
    <property type="project" value="TreeGrafter"/>
</dbReference>
<evidence type="ECO:0000259" key="13">
    <source>
        <dbReference type="PROSITE" id="PS52035"/>
    </source>
</evidence>
<dbReference type="GO" id="GO:0006518">
    <property type="term" value="P:peptide metabolic process"/>
    <property type="evidence" value="ECO:0007669"/>
    <property type="project" value="TreeGrafter"/>
</dbReference>
<keyword evidence="11" id="KW-1133">Transmembrane helix</keyword>
<comment type="similarity">
    <text evidence="2 9">Belongs to the peptidase M14 family.</text>
</comment>
<keyword evidence="7" id="KW-0862">Zinc</keyword>
<keyword evidence="11" id="KW-0472">Membrane</keyword>